<dbReference type="AlphaFoldDB" id="A0A381SRJ1"/>
<proteinExistence type="inferred from homology"/>
<dbReference type="GO" id="GO:0016491">
    <property type="term" value="F:oxidoreductase activity"/>
    <property type="evidence" value="ECO:0007669"/>
    <property type="project" value="UniProtKB-KW"/>
</dbReference>
<dbReference type="SMART" id="SM00564">
    <property type="entry name" value="PQQ"/>
    <property type="match status" value="3"/>
</dbReference>
<evidence type="ECO:0000256" key="2">
    <source>
        <dbReference type="ARBA" id="ARBA00008156"/>
    </source>
</evidence>
<dbReference type="SUPFAM" id="SSF50998">
    <property type="entry name" value="Quinoprotein alcohol dehydrogenase-like"/>
    <property type="match status" value="1"/>
</dbReference>
<dbReference type="PANTHER" id="PTHR32303:SF4">
    <property type="entry name" value="QUINOPROTEIN GLUCOSE DEHYDROGENASE"/>
    <property type="match status" value="1"/>
</dbReference>
<comment type="similarity">
    <text evidence="2">Belongs to the bacterial PQQ dehydrogenase family.</text>
</comment>
<dbReference type="InterPro" id="IPR018391">
    <property type="entry name" value="PQQ_b-propeller_rpt"/>
</dbReference>
<evidence type="ECO:0000256" key="3">
    <source>
        <dbReference type="ARBA" id="ARBA00023002"/>
    </source>
</evidence>
<sequence>MVPFRPPSRRRRRQTLLGVPHPEIIARRATRERLCGHGPDDRIDGWCGLVYLSCRAEEEMTADAQFRRRSGRRLWTTLGLALVLAATAVAAQEPGTEDGEWRYQSGDAGGTRFSPLDQIDASNFNDLELAWVFRGDNFSPHANYTFKSTPSYIDGVLYTTAGYRRTILAVDAATGEQLWSYREPHTVRWEQSMRAAYGKGVGHGYVDGRLVIYVISPGFFLHALDGKTGAHLEGFGSPVPLEGFPDTGVVDLLADLGHDYDPNTGLDPRTGYITSSSPPIVVNDTVVVGNSHEQGYSQSRIENVPGDILAYDTRTGQHKWKFNIIPQSESEFGFDTWENDAWQWTGDVSSWAPLAADMERGIVYIPTNAPTIDYYGGFRPGDNLFGTSIIALDVETGNRLWHFQTVHHPIWNYDLPNVPILLDVTVDGQAVPMVIQTTKQGMTFAFNRVTGEPVWPIEERAVPASVVPGERLSNTQPFPTKPAPLEALGLPEENVIDFTPELRAEALEIMSNFRVGGPYMPPLNEGHTQSVQGWIGCSGGLNITNPAVADPTTGILYQPSAPGCSGRLVQPGINADGDTHSCTSSEGDCWTTGTTISDWVQGGGVGWAGPQGLPMHKPPYNRVTAIDMNTGEHLWWQPIGEASNRMKNHPALQGVDLSGVGGGGRAVSMVTGSLLLTTRGSNGPAVLDARNKLTGELVGTTELPAPGQYGMMTYMHEGQQYIVVQVAQGGVMQGSLAALKLPGGDDGH</sequence>
<comment type="cofactor">
    <cofactor evidence="1">
        <name>pyrroloquinoline quinone</name>
        <dbReference type="ChEBI" id="CHEBI:58442"/>
    </cofactor>
</comment>
<accession>A0A381SRJ1</accession>
<name>A0A381SRJ1_9ZZZZ</name>
<dbReference type="Pfam" id="PF01011">
    <property type="entry name" value="PQQ"/>
    <property type="match status" value="1"/>
</dbReference>
<evidence type="ECO:0000313" key="5">
    <source>
        <dbReference type="EMBL" id="SVA06119.1"/>
    </source>
</evidence>
<dbReference type="EMBL" id="UINC01003413">
    <property type="protein sequence ID" value="SVA06119.1"/>
    <property type="molecule type" value="Genomic_DNA"/>
</dbReference>
<evidence type="ECO:0000259" key="4">
    <source>
        <dbReference type="Pfam" id="PF01011"/>
    </source>
</evidence>
<keyword evidence="3" id="KW-0560">Oxidoreductase</keyword>
<dbReference type="InterPro" id="IPR011047">
    <property type="entry name" value="Quinoprotein_ADH-like_sf"/>
</dbReference>
<dbReference type="PANTHER" id="PTHR32303">
    <property type="entry name" value="QUINOPROTEIN ALCOHOL DEHYDROGENASE (CYTOCHROME C)"/>
    <property type="match status" value="1"/>
</dbReference>
<gene>
    <name evidence="5" type="ORF">METZ01_LOCUS58973</name>
</gene>
<protein>
    <recommendedName>
        <fullName evidence="4">Pyrrolo-quinoline quinone repeat domain-containing protein</fullName>
    </recommendedName>
</protein>
<feature type="domain" description="Pyrrolo-quinoline quinone repeat" evidence="4">
    <location>
        <begin position="101"/>
        <end position="722"/>
    </location>
</feature>
<dbReference type="Gene3D" id="2.140.10.10">
    <property type="entry name" value="Quinoprotein alcohol dehydrogenase-like superfamily"/>
    <property type="match status" value="2"/>
</dbReference>
<reference evidence="5" key="1">
    <citation type="submission" date="2018-05" db="EMBL/GenBank/DDBJ databases">
        <authorList>
            <person name="Lanie J.A."/>
            <person name="Ng W.-L."/>
            <person name="Kazmierczak K.M."/>
            <person name="Andrzejewski T.M."/>
            <person name="Davidsen T.M."/>
            <person name="Wayne K.J."/>
            <person name="Tettelin H."/>
            <person name="Glass J.I."/>
            <person name="Rusch D."/>
            <person name="Podicherti R."/>
            <person name="Tsui H.-C.T."/>
            <person name="Winkler M.E."/>
        </authorList>
    </citation>
    <scope>NUCLEOTIDE SEQUENCE</scope>
</reference>
<dbReference type="InterPro" id="IPR002372">
    <property type="entry name" value="PQQ_rpt_dom"/>
</dbReference>
<evidence type="ECO:0000256" key="1">
    <source>
        <dbReference type="ARBA" id="ARBA00001931"/>
    </source>
</evidence>
<organism evidence="5">
    <name type="scientific">marine metagenome</name>
    <dbReference type="NCBI Taxonomy" id="408172"/>
    <lineage>
        <taxon>unclassified sequences</taxon>
        <taxon>metagenomes</taxon>
        <taxon>ecological metagenomes</taxon>
    </lineage>
</organism>